<dbReference type="AlphaFoldDB" id="X0Y1J5"/>
<evidence type="ECO:0000256" key="1">
    <source>
        <dbReference type="ARBA" id="ARBA00022679"/>
    </source>
</evidence>
<name>X0Y1J5_9ZZZZ</name>
<proteinExistence type="predicted"/>
<keyword evidence="3" id="KW-0812">Transmembrane</keyword>
<dbReference type="Pfam" id="PF08541">
    <property type="entry name" value="ACP_syn_III_C"/>
    <property type="match status" value="1"/>
</dbReference>
<protein>
    <recommendedName>
        <fullName evidence="4">Beta-ketoacyl-[acyl-carrier-protein] synthase III C-terminal domain-containing protein</fullName>
    </recommendedName>
</protein>
<organism evidence="5">
    <name type="scientific">marine sediment metagenome</name>
    <dbReference type="NCBI Taxonomy" id="412755"/>
    <lineage>
        <taxon>unclassified sequences</taxon>
        <taxon>metagenomes</taxon>
        <taxon>ecological metagenomes</taxon>
    </lineage>
</organism>
<feature type="non-terminal residue" evidence="5">
    <location>
        <position position="1"/>
    </location>
</feature>
<dbReference type="SUPFAM" id="SSF53901">
    <property type="entry name" value="Thiolase-like"/>
    <property type="match status" value="1"/>
</dbReference>
<dbReference type="InterPro" id="IPR013747">
    <property type="entry name" value="ACP_syn_III_C"/>
</dbReference>
<sequence>VDRYGNLSAASPSVALCEAVEEGRIKDGDLIVLVAFGAGLSWAAVVLRWQPMD</sequence>
<dbReference type="InterPro" id="IPR016039">
    <property type="entry name" value="Thiolase-like"/>
</dbReference>
<evidence type="ECO:0000256" key="2">
    <source>
        <dbReference type="ARBA" id="ARBA00023315"/>
    </source>
</evidence>
<accession>X0Y1J5</accession>
<keyword evidence="1" id="KW-0808">Transferase</keyword>
<reference evidence="5" key="1">
    <citation type="journal article" date="2014" name="Front. Microbiol.">
        <title>High frequency of phylogenetically diverse reductive dehalogenase-homologous genes in deep subseafloor sedimentary metagenomes.</title>
        <authorList>
            <person name="Kawai M."/>
            <person name="Futagami T."/>
            <person name="Toyoda A."/>
            <person name="Takaki Y."/>
            <person name="Nishi S."/>
            <person name="Hori S."/>
            <person name="Arai W."/>
            <person name="Tsubouchi T."/>
            <person name="Morono Y."/>
            <person name="Uchiyama I."/>
            <person name="Ito T."/>
            <person name="Fujiyama A."/>
            <person name="Inagaki F."/>
            <person name="Takami H."/>
        </authorList>
    </citation>
    <scope>NUCLEOTIDE SEQUENCE</scope>
    <source>
        <strain evidence="5">Expedition CK06-06</strain>
    </source>
</reference>
<evidence type="ECO:0000313" key="5">
    <source>
        <dbReference type="EMBL" id="GAG49545.1"/>
    </source>
</evidence>
<keyword evidence="3" id="KW-0472">Membrane</keyword>
<dbReference type="GO" id="GO:0044550">
    <property type="term" value="P:secondary metabolite biosynthetic process"/>
    <property type="evidence" value="ECO:0007669"/>
    <property type="project" value="TreeGrafter"/>
</dbReference>
<dbReference type="PANTHER" id="PTHR34069:SF2">
    <property type="entry name" value="BETA-KETOACYL-[ACYL-CARRIER-PROTEIN] SYNTHASE III"/>
    <property type="match status" value="1"/>
</dbReference>
<evidence type="ECO:0000259" key="4">
    <source>
        <dbReference type="Pfam" id="PF08541"/>
    </source>
</evidence>
<keyword evidence="2" id="KW-0012">Acyltransferase</keyword>
<gene>
    <name evidence="5" type="ORF">S01H1_82400</name>
</gene>
<keyword evidence="3" id="KW-1133">Transmembrane helix</keyword>
<evidence type="ECO:0000256" key="3">
    <source>
        <dbReference type="SAM" id="Phobius"/>
    </source>
</evidence>
<feature type="transmembrane region" description="Helical" evidence="3">
    <location>
        <begin position="30"/>
        <end position="49"/>
    </location>
</feature>
<dbReference type="PANTHER" id="PTHR34069">
    <property type="entry name" value="3-OXOACYL-[ACYL-CARRIER-PROTEIN] SYNTHASE 3"/>
    <property type="match status" value="1"/>
</dbReference>
<dbReference type="GO" id="GO:0016746">
    <property type="term" value="F:acyltransferase activity"/>
    <property type="evidence" value="ECO:0007669"/>
    <property type="project" value="UniProtKB-KW"/>
</dbReference>
<dbReference type="EMBL" id="BARS01055853">
    <property type="protein sequence ID" value="GAG49545.1"/>
    <property type="molecule type" value="Genomic_DNA"/>
</dbReference>
<comment type="caution">
    <text evidence="5">The sequence shown here is derived from an EMBL/GenBank/DDBJ whole genome shotgun (WGS) entry which is preliminary data.</text>
</comment>
<feature type="domain" description="Beta-ketoacyl-[acyl-carrier-protein] synthase III C-terminal" evidence="4">
    <location>
        <begin position="1"/>
        <end position="49"/>
    </location>
</feature>
<dbReference type="Gene3D" id="3.40.47.10">
    <property type="match status" value="1"/>
</dbReference>